<proteinExistence type="predicted"/>
<organism evidence="1 2">
    <name type="scientific">Amblyomma americanum</name>
    <name type="common">Lone star tick</name>
    <dbReference type="NCBI Taxonomy" id="6943"/>
    <lineage>
        <taxon>Eukaryota</taxon>
        <taxon>Metazoa</taxon>
        <taxon>Ecdysozoa</taxon>
        <taxon>Arthropoda</taxon>
        <taxon>Chelicerata</taxon>
        <taxon>Arachnida</taxon>
        <taxon>Acari</taxon>
        <taxon>Parasitiformes</taxon>
        <taxon>Ixodida</taxon>
        <taxon>Ixodoidea</taxon>
        <taxon>Ixodidae</taxon>
        <taxon>Amblyomminae</taxon>
        <taxon>Amblyomma</taxon>
    </lineage>
</organism>
<dbReference type="SUPFAM" id="SSF55486">
    <property type="entry name" value="Metalloproteases ('zincins'), catalytic domain"/>
    <property type="match status" value="1"/>
</dbReference>
<keyword evidence="2" id="KW-1185">Reference proteome</keyword>
<sequence>MATNIRAAFRAAFMSSSWVTGGVREVALRKLEKMKQYVGSPFQQRNDTIVNQFY</sequence>
<dbReference type="InterPro" id="IPR024079">
    <property type="entry name" value="MetalloPept_cat_dom_sf"/>
</dbReference>
<comment type="caution">
    <text evidence="1">The sequence shown here is derived from an EMBL/GenBank/DDBJ whole genome shotgun (WGS) entry which is preliminary data.</text>
</comment>
<dbReference type="EMBL" id="JARKHS020014857">
    <property type="protein sequence ID" value="KAK8774906.1"/>
    <property type="molecule type" value="Genomic_DNA"/>
</dbReference>
<feature type="non-terminal residue" evidence="1">
    <location>
        <position position="54"/>
    </location>
</feature>
<name>A0AAQ4EJE0_AMBAM</name>
<evidence type="ECO:0000313" key="1">
    <source>
        <dbReference type="EMBL" id="KAK8774906.1"/>
    </source>
</evidence>
<protein>
    <submittedName>
        <fullName evidence="1">Uncharacterized protein</fullName>
    </submittedName>
</protein>
<dbReference type="GO" id="GO:0006508">
    <property type="term" value="P:proteolysis"/>
    <property type="evidence" value="ECO:0007669"/>
    <property type="project" value="InterPro"/>
</dbReference>
<dbReference type="Proteomes" id="UP001321473">
    <property type="component" value="Unassembled WGS sequence"/>
</dbReference>
<dbReference type="GO" id="GO:0004222">
    <property type="term" value="F:metalloendopeptidase activity"/>
    <property type="evidence" value="ECO:0007669"/>
    <property type="project" value="InterPro"/>
</dbReference>
<dbReference type="Gene3D" id="3.40.390.10">
    <property type="entry name" value="Collagenase (Catalytic Domain)"/>
    <property type="match status" value="1"/>
</dbReference>
<evidence type="ECO:0000313" key="2">
    <source>
        <dbReference type="Proteomes" id="UP001321473"/>
    </source>
</evidence>
<gene>
    <name evidence="1" type="ORF">V5799_010561</name>
</gene>
<dbReference type="AlphaFoldDB" id="A0AAQ4EJE0"/>
<dbReference type="PROSITE" id="PS51885">
    <property type="entry name" value="NEPRILYSIN"/>
    <property type="match status" value="1"/>
</dbReference>
<dbReference type="InterPro" id="IPR000718">
    <property type="entry name" value="Peptidase_M13"/>
</dbReference>
<accession>A0AAQ4EJE0</accession>
<reference evidence="1 2" key="1">
    <citation type="journal article" date="2023" name="Arcadia Sci">
        <title>De novo assembly of a long-read Amblyomma americanum tick genome.</title>
        <authorList>
            <person name="Chou S."/>
            <person name="Poskanzer K.E."/>
            <person name="Rollins M."/>
            <person name="Thuy-Boun P.S."/>
        </authorList>
    </citation>
    <scope>NUCLEOTIDE SEQUENCE [LARGE SCALE GENOMIC DNA]</scope>
    <source>
        <strain evidence="1">F_SG_1</strain>
        <tissue evidence="1">Salivary glands</tissue>
    </source>
</reference>